<dbReference type="GO" id="GO:0016614">
    <property type="term" value="F:oxidoreductase activity, acting on CH-OH group of donors"/>
    <property type="evidence" value="ECO:0007669"/>
    <property type="project" value="InterPro"/>
</dbReference>
<evidence type="ECO:0000256" key="1">
    <source>
        <dbReference type="SAM" id="Phobius"/>
    </source>
</evidence>
<dbReference type="PANTHER" id="PTHR11552">
    <property type="entry name" value="GLUCOSE-METHANOL-CHOLINE GMC OXIDOREDUCTASE"/>
    <property type="match status" value="1"/>
</dbReference>
<dbReference type="PANTHER" id="PTHR11552:SF227">
    <property type="entry name" value="GLUCOSE DEHYDROGENASE [FAD, QUINONE]-LIKE PROTEIN"/>
    <property type="match status" value="1"/>
</dbReference>
<organism evidence="3 4">
    <name type="scientific">Allacma fusca</name>
    <dbReference type="NCBI Taxonomy" id="39272"/>
    <lineage>
        <taxon>Eukaryota</taxon>
        <taxon>Metazoa</taxon>
        <taxon>Ecdysozoa</taxon>
        <taxon>Arthropoda</taxon>
        <taxon>Hexapoda</taxon>
        <taxon>Collembola</taxon>
        <taxon>Symphypleona</taxon>
        <taxon>Sminthuridae</taxon>
        <taxon>Allacma</taxon>
    </lineage>
</organism>
<keyword evidence="1" id="KW-1133">Transmembrane helix</keyword>
<dbReference type="Pfam" id="PF00732">
    <property type="entry name" value="GMC_oxred_N"/>
    <property type="match status" value="1"/>
</dbReference>
<comment type="caution">
    <text evidence="3">The sequence shown here is derived from an EMBL/GenBank/DDBJ whole genome shotgun (WGS) entry which is preliminary data.</text>
</comment>
<keyword evidence="1" id="KW-0472">Membrane</keyword>
<keyword evidence="4" id="KW-1185">Reference proteome</keyword>
<proteinExistence type="predicted"/>
<dbReference type="PIRSF" id="PIRSF000137">
    <property type="entry name" value="Alcohol_oxidase"/>
    <property type="match status" value="1"/>
</dbReference>
<dbReference type="PROSITE" id="PS00624">
    <property type="entry name" value="GMC_OXRED_2"/>
    <property type="match status" value="1"/>
</dbReference>
<dbReference type="InterPro" id="IPR012132">
    <property type="entry name" value="GMC_OxRdtase"/>
</dbReference>
<dbReference type="AlphaFoldDB" id="A0A8J2PNA8"/>
<evidence type="ECO:0000259" key="2">
    <source>
        <dbReference type="PROSITE" id="PS00624"/>
    </source>
</evidence>
<keyword evidence="1" id="KW-0812">Transmembrane</keyword>
<dbReference type="GO" id="GO:0050660">
    <property type="term" value="F:flavin adenine dinucleotide binding"/>
    <property type="evidence" value="ECO:0007669"/>
    <property type="project" value="InterPro"/>
</dbReference>
<dbReference type="InterPro" id="IPR000172">
    <property type="entry name" value="GMC_OxRdtase_N"/>
</dbReference>
<dbReference type="OrthoDB" id="269227at2759"/>
<evidence type="ECO:0000313" key="3">
    <source>
        <dbReference type="EMBL" id="CAG7820990.1"/>
    </source>
</evidence>
<evidence type="ECO:0000313" key="4">
    <source>
        <dbReference type="Proteomes" id="UP000708208"/>
    </source>
</evidence>
<sequence>MDLILTLGSSSILYGIVQNYFIHVVYWFFSSMGVFVAIWDKGDKISYRIHSHFDSPVEVFDFIVVGSGPSGAVVANRLSENPNSKVLLIEAGGEPTPWQMVPGLSPYMLHYDQIDWGHVTVPQQHACYGLKDRRSTWSQGKSLGGTSNLNFLVHLRGSPSDYDRWANITGDPSWTYENVLPYFRKSENFRREWFPGSEHVHGKGGPVSVEIPAYRPLADSFINAGKEFGYDHADLNGYYTQGFDYIHYAAHNGRRSAVFDAYIRRARRRPNLTIYKFTVANKILLHGHLNEAYGVEYSKLGRWGTAYATKEVIVSGGTVQTPKLLMLSGIGPADHLLSFGIKPKVNLPVGNNLQDHMSTYLGPFIMDAPGSFVFPRDVTIGALRDYALKGTGPLTTSSVAATAIYSSSYAYEHGESHWPDMQILLSIASIYTTFPRHLHKGFRVDEKLSYKYYKPSFNKDSFTMVVSVGRPLSRGYIRLKSANPKDEVLIDPRYYEREEDALRMIEGMKFATMLAENSQAFKEYGRVKLTSNPLPGCENVPYRSDSYWDCYMRTISITLHHSVGTASMGKYGSPHAVVDSQFRVIGTKGLRVVDASVIPEVPVSNIQAVCIMLGEKASDIIANAWLNDPLLGGFKKRSSKFKSGKKKPLLFRLDGITKVTANITEAGTTNSTL</sequence>
<protein>
    <recommendedName>
        <fullName evidence="2">Glucose-methanol-choline oxidoreductase N-terminal domain-containing protein</fullName>
    </recommendedName>
</protein>
<dbReference type="InterPro" id="IPR007867">
    <property type="entry name" value="GMC_OxRtase_C"/>
</dbReference>
<dbReference type="EMBL" id="CAJVCH010496839">
    <property type="protein sequence ID" value="CAG7820990.1"/>
    <property type="molecule type" value="Genomic_DNA"/>
</dbReference>
<dbReference type="Proteomes" id="UP000708208">
    <property type="component" value="Unassembled WGS sequence"/>
</dbReference>
<name>A0A8J2PNA8_9HEXA</name>
<accession>A0A8J2PNA8</accession>
<feature type="transmembrane region" description="Helical" evidence="1">
    <location>
        <begin position="20"/>
        <end position="39"/>
    </location>
</feature>
<feature type="domain" description="Glucose-methanol-choline oxidoreductase N-terminal" evidence="2">
    <location>
        <begin position="317"/>
        <end position="331"/>
    </location>
</feature>
<reference evidence="3" key="1">
    <citation type="submission" date="2021-06" db="EMBL/GenBank/DDBJ databases">
        <authorList>
            <person name="Hodson N. C."/>
            <person name="Mongue J. A."/>
            <person name="Jaron S. K."/>
        </authorList>
    </citation>
    <scope>NUCLEOTIDE SEQUENCE</scope>
</reference>
<gene>
    <name evidence="3" type="ORF">AFUS01_LOCUS31355</name>
</gene>
<dbReference type="Pfam" id="PF05199">
    <property type="entry name" value="GMC_oxred_C"/>
    <property type="match status" value="1"/>
</dbReference>